<dbReference type="OrthoDB" id="5290969at2759"/>
<reference evidence="6" key="1">
    <citation type="journal article" date="2020" name="Stud. Mycol.">
        <title>101 Dothideomycetes genomes: a test case for predicting lifestyles and emergence of pathogens.</title>
        <authorList>
            <person name="Haridas S."/>
            <person name="Albert R."/>
            <person name="Binder M."/>
            <person name="Bloem J."/>
            <person name="Labutti K."/>
            <person name="Salamov A."/>
            <person name="Andreopoulos B."/>
            <person name="Baker S."/>
            <person name="Barry K."/>
            <person name="Bills G."/>
            <person name="Bluhm B."/>
            <person name="Cannon C."/>
            <person name="Castanera R."/>
            <person name="Culley D."/>
            <person name="Daum C."/>
            <person name="Ezra D."/>
            <person name="Gonzalez J."/>
            <person name="Henrissat B."/>
            <person name="Kuo A."/>
            <person name="Liang C."/>
            <person name="Lipzen A."/>
            <person name="Lutzoni F."/>
            <person name="Magnuson J."/>
            <person name="Mondo S."/>
            <person name="Nolan M."/>
            <person name="Ohm R."/>
            <person name="Pangilinan J."/>
            <person name="Park H.-J."/>
            <person name="Ramirez L."/>
            <person name="Alfaro M."/>
            <person name="Sun H."/>
            <person name="Tritt A."/>
            <person name="Yoshinaga Y."/>
            <person name="Zwiers L.-H."/>
            <person name="Turgeon B."/>
            <person name="Goodwin S."/>
            <person name="Spatafora J."/>
            <person name="Crous P."/>
            <person name="Grigoriev I."/>
        </authorList>
    </citation>
    <scope>NUCLEOTIDE SEQUENCE</scope>
    <source>
        <strain evidence="6">ATCC 74209</strain>
    </source>
</reference>
<dbReference type="AlphaFoldDB" id="A0A9P4JCC0"/>
<protein>
    <recommendedName>
        <fullName evidence="5">CENP-V/GFA domain-containing protein</fullName>
    </recommendedName>
</protein>
<accession>A0A9P4JCC0</accession>
<evidence type="ECO:0000256" key="1">
    <source>
        <dbReference type="ARBA" id="ARBA00005495"/>
    </source>
</evidence>
<feature type="domain" description="CENP-V/GFA" evidence="5">
    <location>
        <begin position="1"/>
        <end position="107"/>
    </location>
</feature>
<keyword evidence="3" id="KW-0862">Zinc</keyword>
<evidence type="ECO:0000256" key="2">
    <source>
        <dbReference type="ARBA" id="ARBA00022723"/>
    </source>
</evidence>
<evidence type="ECO:0000256" key="4">
    <source>
        <dbReference type="ARBA" id="ARBA00023239"/>
    </source>
</evidence>
<keyword evidence="4" id="KW-0456">Lyase</keyword>
<dbReference type="PROSITE" id="PS51891">
    <property type="entry name" value="CENP_V_GFA"/>
    <property type="match status" value="1"/>
</dbReference>
<dbReference type="InterPro" id="IPR011057">
    <property type="entry name" value="Mss4-like_sf"/>
</dbReference>
<comment type="caution">
    <text evidence="6">The sequence shown here is derived from an EMBL/GenBank/DDBJ whole genome shotgun (WGS) entry which is preliminary data.</text>
</comment>
<evidence type="ECO:0000256" key="3">
    <source>
        <dbReference type="ARBA" id="ARBA00022833"/>
    </source>
</evidence>
<evidence type="ECO:0000313" key="6">
    <source>
        <dbReference type="EMBL" id="KAF2196698.1"/>
    </source>
</evidence>
<evidence type="ECO:0000313" key="7">
    <source>
        <dbReference type="Proteomes" id="UP000799536"/>
    </source>
</evidence>
<organism evidence="6 7">
    <name type="scientific">Delitschia confertaspora ATCC 74209</name>
    <dbReference type="NCBI Taxonomy" id="1513339"/>
    <lineage>
        <taxon>Eukaryota</taxon>
        <taxon>Fungi</taxon>
        <taxon>Dikarya</taxon>
        <taxon>Ascomycota</taxon>
        <taxon>Pezizomycotina</taxon>
        <taxon>Dothideomycetes</taxon>
        <taxon>Pleosporomycetidae</taxon>
        <taxon>Pleosporales</taxon>
        <taxon>Delitschiaceae</taxon>
        <taxon>Delitschia</taxon>
    </lineage>
</organism>
<dbReference type="Pfam" id="PF04828">
    <property type="entry name" value="GFA"/>
    <property type="match status" value="1"/>
</dbReference>
<evidence type="ECO:0000259" key="5">
    <source>
        <dbReference type="PROSITE" id="PS51891"/>
    </source>
</evidence>
<keyword evidence="2" id="KW-0479">Metal-binding</keyword>
<dbReference type="EMBL" id="ML994340">
    <property type="protein sequence ID" value="KAF2196698.1"/>
    <property type="molecule type" value="Genomic_DNA"/>
</dbReference>
<dbReference type="GO" id="GO:0046872">
    <property type="term" value="F:metal ion binding"/>
    <property type="evidence" value="ECO:0007669"/>
    <property type="project" value="UniProtKB-KW"/>
</dbReference>
<proteinExistence type="inferred from homology"/>
<keyword evidence="7" id="KW-1185">Reference proteome</keyword>
<dbReference type="Proteomes" id="UP000799536">
    <property type="component" value="Unassembled WGS sequence"/>
</dbReference>
<dbReference type="PANTHER" id="PTHR33337:SF3">
    <property type="entry name" value="CENP-V_GFA DOMAIN-CONTAINING PROTEIN"/>
    <property type="match status" value="1"/>
</dbReference>
<sequence>MDGSCQCGAVKFTTPTPSPSILYHCHCTDCRKQSASAFGTSAIFPFFKLSEGDAVSSFIRTCDSGNKQFCYFCSKCGTRLLHAQVVDGGEPKVVAVKGGVLEGIDWSKAWHIYCRSAVVSIPDGVQRFETGPTR</sequence>
<dbReference type="PANTHER" id="PTHR33337">
    <property type="entry name" value="GFA DOMAIN-CONTAINING PROTEIN"/>
    <property type="match status" value="1"/>
</dbReference>
<dbReference type="Gene3D" id="3.90.1590.10">
    <property type="entry name" value="glutathione-dependent formaldehyde- activating enzyme (gfa)"/>
    <property type="match status" value="1"/>
</dbReference>
<dbReference type="GO" id="GO:0016846">
    <property type="term" value="F:carbon-sulfur lyase activity"/>
    <property type="evidence" value="ECO:0007669"/>
    <property type="project" value="InterPro"/>
</dbReference>
<dbReference type="InterPro" id="IPR006913">
    <property type="entry name" value="CENP-V/GFA"/>
</dbReference>
<gene>
    <name evidence="6" type="ORF">GQ43DRAFT_243100</name>
</gene>
<dbReference type="SUPFAM" id="SSF51316">
    <property type="entry name" value="Mss4-like"/>
    <property type="match status" value="1"/>
</dbReference>
<name>A0A9P4JCC0_9PLEO</name>
<comment type="similarity">
    <text evidence="1">Belongs to the Gfa family.</text>
</comment>